<evidence type="ECO:0000259" key="2">
    <source>
        <dbReference type="Pfam" id="PF04666"/>
    </source>
</evidence>
<dbReference type="Proteomes" id="UP001652624">
    <property type="component" value="Chromosome 19"/>
</dbReference>
<feature type="domain" description="MGAT4 conserved region" evidence="2">
    <location>
        <begin position="55"/>
        <end position="314"/>
    </location>
</feature>
<keyword evidence="3" id="KW-1185">Reference proteome</keyword>
<organism evidence="3 4">
    <name type="scientific">Erinaceus europaeus</name>
    <name type="common">Western European hedgehog</name>
    <dbReference type="NCBI Taxonomy" id="9365"/>
    <lineage>
        <taxon>Eukaryota</taxon>
        <taxon>Metazoa</taxon>
        <taxon>Chordata</taxon>
        <taxon>Craniata</taxon>
        <taxon>Vertebrata</taxon>
        <taxon>Euteleostomi</taxon>
        <taxon>Mammalia</taxon>
        <taxon>Eutheria</taxon>
        <taxon>Laurasiatheria</taxon>
        <taxon>Eulipotyphla</taxon>
        <taxon>Erinaceidae</taxon>
        <taxon>Erinaceinae</taxon>
        <taxon>Erinaceus</taxon>
    </lineage>
</organism>
<sequence length="459" mass="51742">MKCSLWKLSITIVTMVFSILCFIQENPFDTTSFLSLEEKKMVAWQRARMQTSPGRTNYLETFKEMQKNSELLKSMNASIFLGAPPVTKKLLTIGISMVPPPQDYHLVDTLQSLFFASTSSEQKHFIVLVHLAGLDPTRLDQMTSSLTVFFEPYLQARQLVVINTPLQSYLQKNGTDTPAHVAFYSKQNMDYAILMNFATNHSDYFLMIKDAVKCTPGFVTHIASTVSALKNKLWVTLEFSQLGFTGKLFRTKDLPQFVHFLLLFYQEMTCDCLLAHFHDLVQQEPIQFFPPLFRPIGNYSSFSGNFGNLKEKEFEENGTSSPSNPKASIYTNLKVANGSAVTSAYSLDKNFFSVREAEVGSHLTVVLDIPAEIFRVQVLTGSDLRENRLEEGQVELGYDSTNLVTDCDDYVLLGLLVDGTLNKEVLSCRSGKKVKCVRLLVTATSPSKVIIRNINLWVN</sequence>
<feature type="signal peptide" evidence="1">
    <location>
        <begin position="1"/>
        <end position="18"/>
    </location>
</feature>
<feature type="chain" id="PRO_5045390113" evidence="1">
    <location>
        <begin position="19"/>
        <end position="459"/>
    </location>
</feature>
<keyword evidence="1" id="KW-0732">Signal</keyword>
<proteinExistence type="predicted"/>
<dbReference type="InterPro" id="IPR057279">
    <property type="entry name" value="MGAT4"/>
</dbReference>
<dbReference type="GeneID" id="132534725"/>
<evidence type="ECO:0000313" key="4">
    <source>
        <dbReference type="RefSeq" id="XP_060035165.1"/>
    </source>
</evidence>
<dbReference type="RefSeq" id="XP_060035165.1">
    <property type="nucleotide sequence ID" value="XM_060179182.1"/>
</dbReference>
<dbReference type="PANTHER" id="PTHR12062:SF30">
    <property type="entry name" value="ALPHA-1,3-MANNOSYL-GLYCOPROTEIN 4-BETA-N-ACETYLGLUCOSAMINYLTRANSFERASE C"/>
    <property type="match status" value="1"/>
</dbReference>
<accession>A0ABM3WF26</accession>
<protein>
    <submittedName>
        <fullName evidence="4">Alpha-1,3-mannosyl-glycoprotein 4-beta-N-acetylglucosaminyltransferase C-like</fullName>
    </submittedName>
</protein>
<name>A0ABM3WF26_ERIEU</name>
<dbReference type="Pfam" id="PF04666">
    <property type="entry name" value="MGAT4_cons"/>
    <property type="match status" value="1"/>
</dbReference>
<dbReference type="PANTHER" id="PTHR12062">
    <property type="entry name" value="N-ACETYLGLUCOSAMINYLTRANSFERASE VI"/>
    <property type="match status" value="1"/>
</dbReference>
<evidence type="ECO:0000313" key="3">
    <source>
        <dbReference type="Proteomes" id="UP001652624"/>
    </source>
</evidence>
<gene>
    <name evidence="4" type="primary">LOC132534725</name>
</gene>
<dbReference type="InterPro" id="IPR006759">
    <property type="entry name" value="Glyco_transf_54"/>
</dbReference>
<reference evidence="4" key="1">
    <citation type="submission" date="2025-08" db="UniProtKB">
        <authorList>
            <consortium name="RefSeq"/>
        </authorList>
    </citation>
    <scope>IDENTIFICATION</scope>
</reference>
<evidence type="ECO:0000256" key="1">
    <source>
        <dbReference type="SAM" id="SignalP"/>
    </source>
</evidence>